<organism evidence="6 7">
    <name type="scientific">Micromonospora carbonacea</name>
    <dbReference type="NCBI Taxonomy" id="47853"/>
    <lineage>
        <taxon>Bacteria</taxon>
        <taxon>Bacillati</taxon>
        <taxon>Actinomycetota</taxon>
        <taxon>Actinomycetes</taxon>
        <taxon>Micromonosporales</taxon>
        <taxon>Micromonosporaceae</taxon>
        <taxon>Micromonospora</taxon>
    </lineage>
</organism>
<dbReference type="EMBL" id="FMCT01000021">
    <property type="protein sequence ID" value="SCF49181.1"/>
    <property type="molecule type" value="Genomic_DNA"/>
</dbReference>
<evidence type="ECO:0000313" key="6">
    <source>
        <dbReference type="EMBL" id="SCF49181.1"/>
    </source>
</evidence>
<dbReference type="Pfam" id="PF21597">
    <property type="entry name" value="TetR_C_43"/>
    <property type="match status" value="1"/>
</dbReference>
<dbReference type="RefSeq" id="WP_074478971.1">
    <property type="nucleotide sequence ID" value="NZ_FMCT01000021.1"/>
</dbReference>
<dbReference type="PANTHER" id="PTHR30055">
    <property type="entry name" value="HTH-TYPE TRANSCRIPTIONAL REGULATOR RUTR"/>
    <property type="match status" value="1"/>
</dbReference>
<keyword evidence="7" id="KW-1185">Reference proteome</keyword>
<dbReference type="SUPFAM" id="SSF48498">
    <property type="entry name" value="Tetracyclin repressor-like, C-terminal domain"/>
    <property type="match status" value="1"/>
</dbReference>
<dbReference type="PANTHER" id="PTHR30055:SF234">
    <property type="entry name" value="HTH-TYPE TRANSCRIPTIONAL REGULATOR BETI"/>
    <property type="match status" value="1"/>
</dbReference>
<accession>A0A1C5AVW0</accession>
<protein>
    <submittedName>
        <fullName evidence="6">Transcriptional regulator, TetR family</fullName>
    </submittedName>
</protein>
<evidence type="ECO:0000313" key="7">
    <source>
        <dbReference type="Proteomes" id="UP000183585"/>
    </source>
</evidence>
<keyword evidence="1" id="KW-0805">Transcription regulation</keyword>
<proteinExistence type="predicted"/>
<sequence>MTTPRRADAARNRDRVLATARAAVAAGDLSLQHNDLARRAGIGVGTVYRHFPTRRALLEALADDGFAALLDAARAASRHADPATGVEILLRALLARQLADPAFAEVIATDPAQDADPATTARRAELGALAHAVLDDARRAGALSADLTDDDLRHLVCGTAFALRIGDGPDERAERYLRVLLDGLRPGGQSG</sequence>
<evidence type="ECO:0000256" key="4">
    <source>
        <dbReference type="PROSITE-ProRule" id="PRU00335"/>
    </source>
</evidence>
<dbReference type="InterPro" id="IPR009057">
    <property type="entry name" value="Homeodomain-like_sf"/>
</dbReference>
<evidence type="ECO:0000259" key="5">
    <source>
        <dbReference type="PROSITE" id="PS50977"/>
    </source>
</evidence>
<dbReference type="InterPro" id="IPR001647">
    <property type="entry name" value="HTH_TetR"/>
</dbReference>
<name>A0A1C5AVW0_9ACTN</name>
<dbReference type="PROSITE" id="PS50977">
    <property type="entry name" value="HTH_TETR_2"/>
    <property type="match status" value="1"/>
</dbReference>
<dbReference type="GO" id="GO:0000976">
    <property type="term" value="F:transcription cis-regulatory region binding"/>
    <property type="evidence" value="ECO:0007669"/>
    <property type="project" value="TreeGrafter"/>
</dbReference>
<evidence type="ECO:0000256" key="3">
    <source>
        <dbReference type="ARBA" id="ARBA00023163"/>
    </source>
</evidence>
<keyword evidence="3" id="KW-0804">Transcription</keyword>
<dbReference type="Gene3D" id="1.10.357.10">
    <property type="entry name" value="Tetracycline Repressor, domain 2"/>
    <property type="match status" value="1"/>
</dbReference>
<dbReference type="Proteomes" id="UP000183585">
    <property type="component" value="Unassembled WGS sequence"/>
</dbReference>
<keyword evidence="2 4" id="KW-0238">DNA-binding</keyword>
<feature type="DNA-binding region" description="H-T-H motif" evidence="4">
    <location>
        <begin position="32"/>
        <end position="51"/>
    </location>
</feature>
<dbReference type="AlphaFoldDB" id="A0A1C5AVW0"/>
<reference evidence="7" key="1">
    <citation type="submission" date="2016-06" db="EMBL/GenBank/DDBJ databases">
        <authorList>
            <person name="Varghese N."/>
            <person name="Submissions Spin"/>
        </authorList>
    </citation>
    <scope>NUCLEOTIDE SEQUENCE [LARGE SCALE GENOMIC DNA]</scope>
    <source>
        <strain evidence="7">DSM 43168</strain>
    </source>
</reference>
<dbReference type="InterPro" id="IPR050109">
    <property type="entry name" value="HTH-type_TetR-like_transc_reg"/>
</dbReference>
<dbReference type="InterPro" id="IPR036271">
    <property type="entry name" value="Tet_transcr_reg_TetR-rel_C_sf"/>
</dbReference>
<dbReference type="Pfam" id="PF00440">
    <property type="entry name" value="TetR_N"/>
    <property type="match status" value="1"/>
</dbReference>
<evidence type="ECO:0000256" key="1">
    <source>
        <dbReference type="ARBA" id="ARBA00023015"/>
    </source>
</evidence>
<dbReference type="InterPro" id="IPR049445">
    <property type="entry name" value="TetR_SbtR-like_C"/>
</dbReference>
<dbReference type="GO" id="GO:0003700">
    <property type="term" value="F:DNA-binding transcription factor activity"/>
    <property type="evidence" value="ECO:0007669"/>
    <property type="project" value="TreeGrafter"/>
</dbReference>
<gene>
    <name evidence="6" type="ORF">GA0070563_12139</name>
</gene>
<evidence type="ECO:0000256" key="2">
    <source>
        <dbReference type="ARBA" id="ARBA00023125"/>
    </source>
</evidence>
<dbReference type="SUPFAM" id="SSF46689">
    <property type="entry name" value="Homeodomain-like"/>
    <property type="match status" value="1"/>
</dbReference>
<feature type="domain" description="HTH tetR-type" evidence="5">
    <location>
        <begin position="10"/>
        <end position="69"/>
    </location>
</feature>